<name>A0A7M6DKX4_9CNID</name>
<dbReference type="Pfam" id="PF13365">
    <property type="entry name" value="Trypsin_2"/>
    <property type="match status" value="1"/>
</dbReference>
<dbReference type="Proteomes" id="UP000594262">
    <property type="component" value="Unplaced"/>
</dbReference>
<dbReference type="AlphaFoldDB" id="A0A7M6DKX4"/>
<reference evidence="1" key="1">
    <citation type="submission" date="2021-01" db="UniProtKB">
        <authorList>
            <consortium name="EnsemblMetazoa"/>
        </authorList>
    </citation>
    <scope>IDENTIFICATION</scope>
</reference>
<dbReference type="OrthoDB" id="4217619at2759"/>
<sequence length="352" mass="39783">MIHCIQFTNCIINLFFRDLLNIHKKMTEKSLLDDDLELKNLSIKELKALIKRSNIHSSWLSSSKKDIVLHLSTISTEWKRYVSSIIDFETVLAKGSEEVLQDWSMSGGIKRKKRKLRGRQVNMAPEVDVSASFKQAARNALQASVHIIPSGSGVFISDTVILTCAHCIDHDDDDDEGKYVFPKTRLNRIKEIVTPHRQTVGAKCIGYDESADLALLKILQTSKSPVIEHTFLKVSDAEPEQVFAIGNPYDIDLETDLKHQPTGFTPFWFSGGEYESVMKKASKRGLGRLKHSCWTYWGHSGCPLIAMEEKDGGIHEPLLTGIHNSWDDRNAQRHGVPLEEVKSFLTKNAHFL</sequence>
<organism evidence="1 2">
    <name type="scientific">Clytia hemisphaerica</name>
    <dbReference type="NCBI Taxonomy" id="252671"/>
    <lineage>
        <taxon>Eukaryota</taxon>
        <taxon>Metazoa</taxon>
        <taxon>Cnidaria</taxon>
        <taxon>Hydrozoa</taxon>
        <taxon>Hydroidolina</taxon>
        <taxon>Leptothecata</taxon>
        <taxon>Obeliida</taxon>
        <taxon>Clytiidae</taxon>
        <taxon>Clytia</taxon>
    </lineage>
</organism>
<evidence type="ECO:0000313" key="2">
    <source>
        <dbReference type="Proteomes" id="UP000594262"/>
    </source>
</evidence>
<accession>A0A7M6DKX4</accession>
<proteinExistence type="predicted"/>
<protein>
    <submittedName>
        <fullName evidence="1">Uncharacterized protein</fullName>
    </submittedName>
</protein>
<dbReference type="SUPFAM" id="SSF50494">
    <property type="entry name" value="Trypsin-like serine proteases"/>
    <property type="match status" value="1"/>
</dbReference>
<dbReference type="EnsemblMetazoa" id="CLYHEMT014391.1">
    <property type="protein sequence ID" value="CLYHEMP014391.1"/>
    <property type="gene ID" value="CLYHEMG014391"/>
</dbReference>
<evidence type="ECO:0000313" key="1">
    <source>
        <dbReference type="EnsemblMetazoa" id="CLYHEMP014391.1"/>
    </source>
</evidence>
<dbReference type="InterPro" id="IPR009003">
    <property type="entry name" value="Peptidase_S1_PA"/>
</dbReference>
<dbReference type="Gene3D" id="2.40.10.120">
    <property type="match status" value="1"/>
</dbReference>
<keyword evidence="2" id="KW-1185">Reference proteome</keyword>